<evidence type="ECO:0000313" key="4">
    <source>
        <dbReference type="Proteomes" id="UP000325081"/>
    </source>
</evidence>
<gene>
    <name evidence="3" type="ORF">STAS_12045</name>
</gene>
<dbReference type="PANTHER" id="PTHR10688">
    <property type="entry name" value="PWWP DOMAIN-CONTAINING PROTEIN"/>
    <property type="match status" value="1"/>
</dbReference>
<dbReference type="OrthoDB" id="62853at2759"/>
<protein>
    <submittedName>
        <fullName evidence="3">Tudor/PWWP/MBT superfamily protein</fullName>
    </submittedName>
</protein>
<comment type="caution">
    <text evidence="3">The sequence shown here is derived from an EMBL/GenBank/DDBJ whole genome shotgun (WGS) entry which is preliminary data.</text>
</comment>
<feature type="domain" description="PWWP" evidence="2">
    <location>
        <begin position="108"/>
        <end position="169"/>
    </location>
</feature>
<dbReference type="InterPro" id="IPR000313">
    <property type="entry name" value="PWWP_dom"/>
</dbReference>
<dbReference type="PANTHER" id="PTHR10688:SF3">
    <property type="entry name" value="PWWP DOMAIN-CONTAINING PROTEIN 6"/>
    <property type="match status" value="1"/>
</dbReference>
<name>A0A5A7PSX6_STRAF</name>
<dbReference type="Pfam" id="PF00855">
    <property type="entry name" value="PWWP"/>
    <property type="match status" value="1"/>
</dbReference>
<dbReference type="CDD" id="cd05162">
    <property type="entry name" value="PWWP"/>
    <property type="match status" value="1"/>
</dbReference>
<dbReference type="InterPro" id="IPR052657">
    <property type="entry name" value="PDP_family_Arabidopsis"/>
</dbReference>
<accession>A0A5A7PSX6</accession>
<proteinExistence type="predicted"/>
<evidence type="ECO:0000313" key="3">
    <source>
        <dbReference type="EMBL" id="GER35741.1"/>
    </source>
</evidence>
<dbReference type="Gene3D" id="2.30.30.140">
    <property type="match status" value="1"/>
</dbReference>
<feature type="compositionally biased region" description="Basic residues" evidence="1">
    <location>
        <begin position="420"/>
        <end position="435"/>
    </location>
</feature>
<dbReference type="SMART" id="SM00293">
    <property type="entry name" value="PWWP"/>
    <property type="match status" value="1"/>
</dbReference>
<dbReference type="AlphaFoldDB" id="A0A5A7PSX6"/>
<dbReference type="EMBL" id="BKCP01005017">
    <property type="protein sequence ID" value="GER35741.1"/>
    <property type="molecule type" value="Genomic_DNA"/>
</dbReference>
<dbReference type="PROSITE" id="PS50812">
    <property type="entry name" value="PWWP"/>
    <property type="match status" value="1"/>
</dbReference>
<dbReference type="Proteomes" id="UP000325081">
    <property type="component" value="Unassembled WGS sequence"/>
</dbReference>
<feature type="region of interest" description="Disordered" evidence="1">
    <location>
        <begin position="410"/>
        <end position="454"/>
    </location>
</feature>
<evidence type="ECO:0000259" key="2">
    <source>
        <dbReference type="PROSITE" id="PS50812"/>
    </source>
</evidence>
<evidence type="ECO:0000256" key="1">
    <source>
        <dbReference type="SAM" id="MobiDB-lite"/>
    </source>
</evidence>
<sequence>MASLEVDENGVRFSANGVALTKKVVETETVVESAIDTTPGLVNMEKKENGVCVEDFFMGSPVNLNGVMNNTENSKEGMKKCSAESNLHANVKKQRNNNAEKNRRDFRVGDFVWGKIKSHPWWPGQIYSPSDASEIAVKHSQESRLLVAFFGDGSCSWCLPSQLVPFVENFKRLSTESSTKIFHNAIHCALNDVGRLVELSMTCDCVPLDKRDGLARPIVSNAGVKKGVLVPNVDIGRIHVPDYGSTQILDKLMSFAKCDLFDSFLELAVLKSWLSAFYRSRGCHNLPVYYEPVWIEGLEDKNKSVKDPSGEDFSVLIEVPILGPQKSVAKLMGKRAKESIWDGGKSEDRVKMGSLPGKLKEIEVGAGESISCDEIRMISSPRERKKSKYLSPPYTNPSCFSLANFGSNVKSGSDKSNKREHSKKAITGGKKRKTSKNQENGVTPKKAKSADGTEMPKAVKNLEGSASTCLLVTFTPEFPLPKKEEIVRLFGKFGRLNENETNVLTESHAVRIVYTKEYDAEIAFILSVRESPFDLDNVSYWLKHSSSGGTNSEPFISPWAYDKSCSSQQVDEFMVDVRAIRQKLEIMSAILENYHPKFPSEEKSGLKDDVKQLMENVETVSDKVRLMAENTITTS</sequence>
<reference evidence="4" key="1">
    <citation type="journal article" date="2019" name="Curr. Biol.">
        <title>Genome Sequence of Striga asiatica Provides Insight into the Evolution of Plant Parasitism.</title>
        <authorList>
            <person name="Yoshida S."/>
            <person name="Kim S."/>
            <person name="Wafula E.K."/>
            <person name="Tanskanen J."/>
            <person name="Kim Y.M."/>
            <person name="Honaas L."/>
            <person name="Yang Z."/>
            <person name="Spallek T."/>
            <person name="Conn C.E."/>
            <person name="Ichihashi Y."/>
            <person name="Cheong K."/>
            <person name="Cui S."/>
            <person name="Der J.P."/>
            <person name="Gundlach H."/>
            <person name="Jiao Y."/>
            <person name="Hori C."/>
            <person name="Ishida J.K."/>
            <person name="Kasahara H."/>
            <person name="Kiba T."/>
            <person name="Kim M.S."/>
            <person name="Koo N."/>
            <person name="Laohavisit A."/>
            <person name="Lee Y.H."/>
            <person name="Lumba S."/>
            <person name="McCourt P."/>
            <person name="Mortimer J.C."/>
            <person name="Mutuku J.M."/>
            <person name="Nomura T."/>
            <person name="Sasaki-Sekimoto Y."/>
            <person name="Seto Y."/>
            <person name="Wang Y."/>
            <person name="Wakatake T."/>
            <person name="Sakakibara H."/>
            <person name="Demura T."/>
            <person name="Yamaguchi S."/>
            <person name="Yoneyama K."/>
            <person name="Manabe R.I."/>
            <person name="Nelson D.C."/>
            <person name="Schulman A.H."/>
            <person name="Timko M.P."/>
            <person name="dePamphilis C.W."/>
            <person name="Choi D."/>
            <person name="Shirasu K."/>
        </authorList>
    </citation>
    <scope>NUCLEOTIDE SEQUENCE [LARGE SCALE GENOMIC DNA]</scope>
    <source>
        <strain evidence="4">cv. UVA1</strain>
    </source>
</reference>
<dbReference type="SUPFAM" id="SSF63748">
    <property type="entry name" value="Tudor/PWWP/MBT"/>
    <property type="match status" value="1"/>
</dbReference>
<organism evidence="3 4">
    <name type="scientific">Striga asiatica</name>
    <name type="common">Asiatic witchweed</name>
    <name type="synonym">Buchnera asiatica</name>
    <dbReference type="NCBI Taxonomy" id="4170"/>
    <lineage>
        <taxon>Eukaryota</taxon>
        <taxon>Viridiplantae</taxon>
        <taxon>Streptophyta</taxon>
        <taxon>Embryophyta</taxon>
        <taxon>Tracheophyta</taxon>
        <taxon>Spermatophyta</taxon>
        <taxon>Magnoliopsida</taxon>
        <taxon>eudicotyledons</taxon>
        <taxon>Gunneridae</taxon>
        <taxon>Pentapetalae</taxon>
        <taxon>asterids</taxon>
        <taxon>lamiids</taxon>
        <taxon>Lamiales</taxon>
        <taxon>Orobanchaceae</taxon>
        <taxon>Buchnereae</taxon>
        <taxon>Striga</taxon>
    </lineage>
</organism>
<keyword evidence="4" id="KW-1185">Reference proteome</keyword>